<accession>A0A6C0F204</accession>
<sequence length="43" mass="5326">MDIYFCPFFKFKKEFQKNKILYKRNNRDGTKIKIQIIIIINSQ</sequence>
<dbReference type="EMBL" id="MN739002">
    <property type="protein sequence ID" value="QHT34579.1"/>
    <property type="molecule type" value="Genomic_DNA"/>
</dbReference>
<proteinExistence type="predicted"/>
<name>A0A6C0F204_9ZZZZ</name>
<evidence type="ECO:0000313" key="1">
    <source>
        <dbReference type="EMBL" id="QHT34579.1"/>
    </source>
</evidence>
<organism evidence="1">
    <name type="scientific">viral metagenome</name>
    <dbReference type="NCBI Taxonomy" id="1070528"/>
    <lineage>
        <taxon>unclassified sequences</taxon>
        <taxon>metagenomes</taxon>
        <taxon>organismal metagenomes</taxon>
    </lineage>
</organism>
<protein>
    <submittedName>
        <fullName evidence="1">Uncharacterized protein</fullName>
    </submittedName>
</protein>
<dbReference type="AlphaFoldDB" id="A0A6C0F204"/>
<reference evidence="1" key="1">
    <citation type="journal article" date="2020" name="Nature">
        <title>Giant virus diversity and host interactions through global metagenomics.</title>
        <authorList>
            <person name="Schulz F."/>
            <person name="Roux S."/>
            <person name="Paez-Espino D."/>
            <person name="Jungbluth S."/>
            <person name="Walsh D.A."/>
            <person name="Denef V.J."/>
            <person name="McMahon K.D."/>
            <person name="Konstantinidis K.T."/>
            <person name="Eloe-Fadrosh E.A."/>
            <person name="Kyrpides N.C."/>
            <person name="Woyke T."/>
        </authorList>
    </citation>
    <scope>NUCLEOTIDE SEQUENCE</scope>
    <source>
        <strain evidence="1">GVMAG-M-3300009163-63</strain>
    </source>
</reference>